<dbReference type="OrthoDB" id="1816426at2"/>
<gene>
    <name evidence="1" type="ORF">SAMN02910265_01011</name>
    <name evidence="2" type="ORF">SAMN04487860_104113</name>
</gene>
<reference evidence="2 4" key="2">
    <citation type="submission" date="2016-11" db="EMBL/GenBank/DDBJ databases">
        <authorList>
            <person name="Jaros S."/>
            <person name="Januszkiewicz K."/>
            <person name="Wedrychowicz H."/>
        </authorList>
    </citation>
    <scope>NUCLEOTIDE SEQUENCE [LARGE SCALE GENOMIC DNA]</scope>
    <source>
        <strain evidence="2 4">Y1</strain>
    </source>
</reference>
<evidence type="ECO:0000313" key="1">
    <source>
        <dbReference type="EMBL" id="SEH48744.1"/>
    </source>
</evidence>
<accession>A0A1M7IH67</accession>
<name>A0A1M7IH67_RUMFL</name>
<proteinExistence type="predicted"/>
<evidence type="ECO:0000313" key="3">
    <source>
        <dbReference type="Proteomes" id="UP000183190"/>
    </source>
</evidence>
<dbReference type="Proteomes" id="UP000184394">
    <property type="component" value="Unassembled WGS sequence"/>
</dbReference>
<sequence>MDYYTRPAWVEVCQKFFEAYVEFRVEGTEKNRIEHNCRQIEIAFFDCNDLISVEMYCPNIMRSVSGCYDGSAQNTEKLIRMILWLALDVEELEIFNIEAIESKEEYSELWDILVEKYCRCYEDTIEERWKGAGEESFIFKLHDRQINVYFYPHGMWEDNGWICVNLYCLDTGFNISTIVDQTDDDTEYLISLIQDMTLEPKIINFSITDSVREHDLIREALVGRQTENGLNRLRHPFSNPSLIWNSDVFVDRYLTLHNRDIKVQYENKCNHIVIILSCLTTGKSCSLALSKHSNSKEIDDVCEEMIYKIQELAWEVV</sequence>
<reference evidence="1 3" key="1">
    <citation type="submission" date="2016-10" db="EMBL/GenBank/DDBJ databases">
        <authorList>
            <person name="de Groot N.N."/>
        </authorList>
    </citation>
    <scope>NUCLEOTIDE SEQUENCE [LARGE SCALE GENOMIC DNA]</scope>
    <source>
        <strain evidence="1 3">YAD2003</strain>
    </source>
</reference>
<evidence type="ECO:0000313" key="4">
    <source>
        <dbReference type="Proteomes" id="UP000184394"/>
    </source>
</evidence>
<dbReference type="RefSeq" id="WP_072949701.1">
    <property type="nucleotide sequence ID" value="NZ_FNWV01000002.1"/>
</dbReference>
<evidence type="ECO:0000313" key="2">
    <source>
        <dbReference type="EMBL" id="SHM40019.1"/>
    </source>
</evidence>
<dbReference type="Proteomes" id="UP000183190">
    <property type="component" value="Unassembled WGS sequence"/>
</dbReference>
<dbReference type="EMBL" id="FRCT01000004">
    <property type="protein sequence ID" value="SHM40019.1"/>
    <property type="molecule type" value="Genomic_DNA"/>
</dbReference>
<dbReference type="EMBL" id="FNWV01000002">
    <property type="protein sequence ID" value="SEH48744.1"/>
    <property type="molecule type" value="Genomic_DNA"/>
</dbReference>
<protein>
    <submittedName>
        <fullName evidence="2">Uncharacterized protein</fullName>
    </submittedName>
</protein>
<organism evidence="2 4">
    <name type="scientific">Ruminococcus flavefaciens</name>
    <dbReference type="NCBI Taxonomy" id="1265"/>
    <lineage>
        <taxon>Bacteria</taxon>
        <taxon>Bacillati</taxon>
        <taxon>Bacillota</taxon>
        <taxon>Clostridia</taxon>
        <taxon>Eubacteriales</taxon>
        <taxon>Oscillospiraceae</taxon>
        <taxon>Ruminococcus</taxon>
    </lineage>
</organism>
<dbReference type="AlphaFoldDB" id="A0A1M7IH67"/>